<dbReference type="PANTHER" id="PTHR38690:SF1">
    <property type="entry name" value="PROTEASE"/>
    <property type="match status" value="1"/>
</dbReference>
<feature type="domain" description="YhdP central" evidence="2">
    <location>
        <begin position="14"/>
        <end position="1276"/>
    </location>
</feature>
<evidence type="ECO:0000256" key="1">
    <source>
        <dbReference type="SAM" id="MobiDB-lite"/>
    </source>
</evidence>
<protein>
    <recommendedName>
        <fullName evidence="2">YhdP central domain-containing protein</fullName>
    </recommendedName>
</protein>
<gene>
    <name evidence="3" type="ORF">NITFAB_1661</name>
</gene>
<dbReference type="InterPro" id="IPR011836">
    <property type="entry name" value="YhdP"/>
</dbReference>
<dbReference type="NCBIfam" id="TIGR02099">
    <property type="entry name" value="YhdP family protein"/>
    <property type="match status" value="1"/>
</dbReference>
<accession>A0A2X0SFE0</accession>
<dbReference type="Pfam" id="PF13116">
    <property type="entry name" value="YhdP"/>
    <property type="match status" value="1"/>
</dbReference>
<dbReference type="EMBL" id="LS423452">
    <property type="protein sequence ID" value="SPS06071.1"/>
    <property type="molecule type" value="Genomic_DNA"/>
</dbReference>
<dbReference type="PANTHER" id="PTHR38690">
    <property type="entry name" value="PROTEASE-RELATED"/>
    <property type="match status" value="1"/>
</dbReference>
<dbReference type="InterPro" id="IPR025263">
    <property type="entry name" value="YhdP_central"/>
</dbReference>
<reference evidence="3" key="1">
    <citation type="submission" date="2018-05" db="EMBL/GenBank/DDBJ databases">
        <authorList>
            <person name="Lanie J.A."/>
            <person name="Ng W.-L."/>
            <person name="Kazmierczak K.M."/>
            <person name="Andrzejewski T.M."/>
            <person name="Davidsen T.M."/>
            <person name="Wayne K.J."/>
            <person name="Tettelin H."/>
            <person name="Glass J.I."/>
            <person name="Rusch D."/>
            <person name="Podicherti R."/>
            <person name="Tsui H.-C.T."/>
            <person name="Winkler M.E."/>
        </authorList>
    </citation>
    <scope>NUCLEOTIDE SEQUENCE</scope>
    <source>
        <strain evidence="3">KNB</strain>
    </source>
</reference>
<evidence type="ECO:0000259" key="2">
    <source>
        <dbReference type="Pfam" id="PF13116"/>
    </source>
</evidence>
<name>A0A2X0SFE0_9PROT</name>
<proteinExistence type="predicted"/>
<sequence>MLKNRVRTSWRQFNRVSRFFLSCAVLLLLFAGGLMLALRYLVLPDIERYHDSITSIASQVAGQPVTIGKIKADWQGLRPHLSLTDVRILDKRGKTMLALQQVDTVVSWVTALTGQLRLHTLEITRPDLQVRRDRQGILYIAGMPVASTQPEQPVDYALADWLLHQKYISVREARIFWIDEQHTGLPLALSQVNMLIQNNGQRHRFSLRAQPPAELSAEMDLRGEFYGSSFASFKAWSGKMYAALDYVDVTAWKSWLALPVEIRQGRGALRGWLDIEKGKFNQLTTDLLLSDVQVQLADGLPYLDLRRLRGRVALRDMGRGFEITTRKLSLQMPDGQVMPSTDFNLHFVDAEAGRPASGTISVNRLDMGSFSRLAHFLPLTSGMKQRLIDFEPRGLVSEVQGKWQGDFENLLNYGIQARFDKLSIQRSGKIPGFSRLSGRVDGNEKQGVLSLYTHNARADAPLILPEPLVFGSLIGNVSWKKLDHGMEFRFNKFSVENADLAGSFSGSYQTLPQGPGLIDLTVHLTHAAIRHAARYTPLIALDGEARDWLHHALIDGKSGDFNLRLKGDLRDFPFDEKRNGLFKIEAHASDVAIEYANGWPRVERADAQLKIQGRRLEVIAPTAMTAGGQLQNVSVILPDMLGSSLLLQVRGSSSGETRHALNFIRQSPVRGYIDGLTDNISVTGTGELNLQLEIPLNEDAPAVVSGRYHFLDNDVNLGKNRVSVHKMNGDLLFSEASVQTKDLTGQILGGPATIALHSSDGGAVRAKVTGRSNVDTLRDLDPHPHPWLNFLHGGFDWSAEATVENKKTSLALTSSLTGLVSDLPAPFAKRANEAIPLRLDMNRLSGQQDLLSVQYGKILSARFLRAEEGGSQVIRRGTIKFGNSGKWMNKDGIWLTGKIPEISIEGWRRVVAGAGESGFNISGADLLIGRTSGYGYAVEDMSINARSVNGAIVALLAARDLNGEVNWHPYGRGKFAVRLKNLNLKPDRVTPGEKDSTLANSNTSNEVSNKTAGINLPTFDWMVDNITMGGKKLGRLELFGQQRNKEWVLERLAISNPDGVLDAHGKWQVTPTGEQTQVSLKLDISDAGEMLGRFGYSSAVKNGNGKLEGDFSWDGSPMDFSYATLNGNLALDTENGQFLQINPGVGKLLSILSLQALPKRISLDFTDVFSKGFKFDTISGMAQIRKGILSSNDFKIFGSSAKVTMKGQVDLVRETQDLRVQILPTVGNTASLLSAFAAGPAVGVGVYIANKLLREPLDKLMSFEYSVTGSWVTPNVEKLGGTNPAAPPRE</sequence>
<feature type="region of interest" description="Disordered" evidence="1">
    <location>
        <begin position="988"/>
        <end position="1009"/>
    </location>
</feature>
<organism evidence="3">
    <name type="scientific">Candidatus Nitrotoga fabula</name>
    <dbReference type="NCBI Taxonomy" id="2182327"/>
    <lineage>
        <taxon>Bacteria</taxon>
        <taxon>Pseudomonadati</taxon>
        <taxon>Pseudomonadota</taxon>
        <taxon>Betaproteobacteria</taxon>
        <taxon>Nitrosomonadales</taxon>
        <taxon>Gallionellaceae</taxon>
        <taxon>Candidatus Nitrotoga</taxon>
    </lineage>
</organism>
<evidence type="ECO:0000313" key="3">
    <source>
        <dbReference type="EMBL" id="SPS06071.1"/>
    </source>
</evidence>
<feature type="compositionally biased region" description="Polar residues" evidence="1">
    <location>
        <begin position="997"/>
        <end position="1009"/>
    </location>
</feature>